<feature type="coiled-coil region" evidence="8">
    <location>
        <begin position="189"/>
        <end position="216"/>
    </location>
</feature>
<keyword evidence="8" id="KW-0175">Coiled coil</keyword>
<accession>A0A327X4W2</accession>
<evidence type="ECO:0000313" key="11">
    <source>
        <dbReference type="Proteomes" id="UP000248790"/>
    </source>
</evidence>
<dbReference type="InterPro" id="IPR051906">
    <property type="entry name" value="TolC-like"/>
</dbReference>
<evidence type="ECO:0000256" key="5">
    <source>
        <dbReference type="ARBA" id="ARBA00022692"/>
    </source>
</evidence>
<evidence type="ECO:0000313" key="10">
    <source>
        <dbReference type="EMBL" id="RAK02140.1"/>
    </source>
</evidence>
<organism evidence="10 11">
    <name type="scientific">Larkinella arboricola</name>
    <dbReference type="NCBI Taxonomy" id="643671"/>
    <lineage>
        <taxon>Bacteria</taxon>
        <taxon>Pseudomonadati</taxon>
        <taxon>Bacteroidota</taxon>
        <taxon>Cytophagia</taxon>
        <taxon>Cytophagales</taxon>
        <taxon>Spirosomataceae</taxon>
        <taxon>Larkinella</taxon>
    </lineage>
</organism>
<evidence type="ECO:0000256" key="1">
    <source>
        <dbReference type="ARBA" id="ARBA00004442"/>
    </source>
</evidence>
<dbReference type="Proteomes" id="UP000248790">
    <property type="component" value="Unassembled WGS sequence"/>
</dbReference>
<keyword evidence="9" id="KW-0732">Signal</keyword>
<dbReference type="GO" id="GO:0009279">
    <property type="term" value="C:cell outer membrane"/>
    <property type="evidence" value="ECO:0007669"/>
    <property type="project" value="UniProtKB-SubCell"/>
</dbReference>
<feature type="coiled-coil region" evidence="8">
    <location>
        <begin position="344"/>
        <end position="385"/>
    </location>
</feature>
<evidence type="ECO:0000256" key="2">
    <source>
        <dbReference type="ARBA" id="ARBA00007613"/>
    </source>
</evidence>
<evidence type="ECO:0000256" key="6">
    <source>
        <dbReference type="ARBA" id="ARBA00023136"/>
    </source>
</evidence>
<name>A0A327X4W2_LARAB</name>
<protein>
    <submittedName>
        <fullName evidence="10">Outer membrane protein TolC</fullName>
    </submittedName>
</protein>
<keyword evidence="6" id="KW-0472">Membrane</keyword>
<proteinExistence type="inferred from homology"/>
<evidence type="ECO:0000256" key="3">
    <source>
        <dbReference type="ARBA" id="ARBA00022448"/>
    </source>
</evidence>
<dbReference type="InterPro" id="IPR003423">
    <property type="entry name" value="OMP_efflux"/>
</dbReference>
<keyword evidence="3" id="KW-0813">Transport</keyword>
<dbReference type="SUPFAM" id="SSF56954">
    <property type="entry name" value="Outer membrane efflux proteins (OEP)"/>
    <property type="match status" value="1"/>
</dbReference>
<reference evidence="10 11" key="1">
    <citation type="submission" date="2018-06" db="EMBL/GenBank/DDBJ databases">
        <title>Genomic Encyclopedia of Archaeal and Bacterial Type Strains, Phase II (KMG-II): from individual species to whole genera.</title>
        <authorList>
            <person name="Goeker M."/>
        </authorList>
    </citation>
    <scope>NUCLEOTIDE SEQUENCE [LARGE SCALE GENOMIC DNA]</scope>
    <source>
        <strain evidence="10 11">DSM 21851</strain>
    </source>
</reference>
<dbReference type="Pfam" id="PF02321">
    <property type="entry name" value="OEP"/>
    <property type="match status" value="2"/>
</dbReference>
<feature type="chain" id="PRO_5016278738" evidence="9">
    <location>
        <begin position="20"/>
        <end position="433"/>
    </location>
</feature>
<dbReference type="EMBL" id="QLMC01000001">
    <property type="protein sequence ID" value="RAK02140.1"/>
    <property type="molecule type" value="Genomic_DNA"/>
</dbReference>
<dbReference type="PANTHER" id="PTHR30026">
    <property type="entry name" value="OUTER MEMBRANE PROTEIN TOLC"/>
    <property type="match status" value="1"/>
</dbReference>
<keyword evidence="7" id="KW-0998">Cell outer membrane</keyword>
<sequence length="433" mass="48167">MKHLSLSILIALATTVARAQSVPEDLRSLINEANTNFPRLKEQEQQLRAGEVRIDIARSAYQPNIAGNGSYQYLTPVAKATLPVNGNETTIQFQPNHNFNANIGIGQTLYDFGRTDASIRQAVDHVQILKRNLELTQQNLAYQVAAAYYGVGFLQKSIIVQDSVIQVAQRNIQIFANRLQNGEALQFDLLTQQVRLKAAQNRKIDLQNNLERQRALLTYLTGNLNPAISPAAAQFDVPVQPFTTEGSLQTAQSSNKDIQLAQDRVRAAQTDVLAYSRSGRPNLSFSGAAGYRNGYLPDIASMKFNIAAGVNLTVPIYSGKRYALQNQEARLTLDASRYAVENANAQLRQSLSQLNTDIQSNRQRLQNLETQVLQARKALEIAQVRLQSGVITPVELQSAETGVEEAELARLNYQYQLVLNQLEYKRLMGENLL</sequence>
<dbReference type="OrthoDB" id="1674528at2"/>
<keyword evidence="11" id="KW-1185">Reference proteome</keyword>
<evidence type="ECO:0000256" key="8">
    <source>
        <dbReference type="SAM" id="Coils"/>
    </source>
</evidence>
<evidence type="ECO:0000256" key="9">
    <source>
        <dbReference type="SAM" id="SignalP"/>
    </source>
</evidence>
<dbReference type="Gene3D" id="1.20.1600.10">
    <property type="entry name" value="Outer membrane efflux proteins (OEP)"/>
    <property type="match status" value="1"/>
</dbReference>
<dbReference type="PANTHER" id="PTHR30026:SF20">
    <property type="entry name" value="OUTER MEMBRANE PROTEIN TOLC"/>
    <property type="match status" value="1"/>
</dbReference>
<dbReference type="GO" id="GO:0015288">
    <property type="term" value="F:porin activity"/>
    <property type="evidence" value="ECO:0007669"/>
    <property type="project" value="TreeGrafter"/>
</dbReference>
<comment type="caution">
    <text evidence="10">The sequence shown here is derived from an EMBL/GenBank/DDBJ whole genome shotgun (WGS) entry which is preliminary data.</text>
</comment>
<comment type="subcellular location">
    <subcellularLocation>
        <location evidence="1">Cell outer membrane</location>
    </subcellularLocation>
</comment>
<gene>
    <name evidence="10" type="ORF">LX87_00255</name>
</gene>
<dbReference type="GO" id="GO:1990281">
    <property type="term" value="C:efflux pump complex"/>
    <property type="evidence" value="ECO:0007669"/>
    <property type="project" value="TreeGrafter"/>
</dbReference>
<feature type="signal peptide" evidence="9">
    <location>
        <begin position="1"/>
        <end position="19"/>
    </location>
</feature>
<evidence type="ECO:0000256" key="7">
    <source>
        <dbReference type="ARBA" id="ARBA00023237"/>
    </source>
</evidence>
<dbReference type="GO" id="GO:0015562">
    <property type="term" value="F:efflux transmembrane transporter activity"/>
    <property type="evidence" value="ECO:0007669"/>
    <property type="project" value="InterPro"/>
</dbReference>
<keyword evidence="4" id="KW-1134">Transmembrane beta strand</keyword>
<keyword evidence="5" id="KW-0812">Transmembrane</keyword>
<comment type="similarity">
    <text evidence="2">Belongs to the outer membrane factor (OMF) (TC 1.B.17) family.</text>
</comment>
<dbReference type="AlphaFoldDB" id="A0A327X4W2"/>
<evidence type="ECO:0000256" key="4">
    <source>
        <dbReference type="ARBA" id="ARBA00022452"/>
    </source>
</evidence>